<evidence type="ECO:0000313" key="15">
    <source>
        <dbReference type="Proteomes" id="UP000245884"/>
    </source>
</evidence>
<evidence type="ECO:0000256" key="4">
    <source>
        <dbReference type="ARBA" id="ARBA00022679"/>
    </source>
</evidence>
<dbReference type="SUPFAM" id="SSF50249">
    <property type="entry name" value="Nucleic acid-binding proteins"/>
    <property type="match status" value="1"/>
</dbReference>
<evidence type="ECO:0000256" key="10">
    <source>
        <dbReference type="ARBA" id="ARBA00044624"/>
    </source>
</evidence>
<dbReference type="RefSeq" id="XP_025363635.1">
    <property type="nucleotide sequence ID" value="XM_025505691.1"/>
</dbReference>
<dbReference type="Gene3D" id="2.40.50.140">
    <property type="entry name" value="Nucleic acid-binding proteins"/>
    <property type="match status" value="1"/>
</dbReference>
<evidence type="ECO:0000313" key="14">
    <source>
        <dbReference type="EMBL" id="PWN29023.1"/>
    </source>
</evidence>
<feature type="domain" description="mRNA capping enzyme C-terminal" evidence="13">
    <location>
        <begin position="293"/>
        <end position="426"/>
    </location>
</feature>
<keyword evidence="6" id="KW-0547">Nucleotide-binding</keyword>
<feature type="compositionally biased region" description="Low complexity" evidence="11">
    <location>
        <begin position="491"/>
        <end position="506"/>
    </location>
</feature>
<keyword evidence="9" id="KW-0539">Nucleus</keyword>
<gene>
    <name evidence="14" type="ORF">BDZ90DRAFT_231025</name>
</gene>
<keyword evidence="15" id="KW-1185">Reference proteome</keyword>
<evidence type="ECO:0000256" key="11">
    <source>
        <dbReference type="SAM" id="MobiDB-lite"/>
    </source>
</evidence>
<dbReference type="Proteomes" id="UP000245884">
    <property type="component" value="Unassembled WGS sequence"/>
</dbReference>
<keyword evidence="14" id="KW-0436">Ligase</keyword>
<feature type="domain" description="mRNA capping enzyme adenylation" evidence="12">
    <location>
        <begin position="68"/>
        <end position="133"/>
    </location>
</feature>
<evidence type="ECO:0000256" key="9">
    <source>
        <dbReference type="ARBA" id="ARBA00023242"/>
    </source>
</evidence>
<dbReference type="InterPro" id="IPR012340">
    <property type="entry name" value="NA-bd_OB-fold"/>
</dbReference>
<dbReference type="InterPro" id="IPR001339">
    <property type="entry name" value="mRNA_cap_enzyme_adenylation"/>
</dbReference>
<dbReference type="OrthoDB" id="200924at2759"/>
<proteinExistence type="predicted"/>
<reference evidence="14 15" key="1">
    <citation type="journal article" date="2018" name="Mol. Biol. Evol.">
        <title>Broad Genomic Sampling Reveals a Smut Pathogenic Ancestry of the Fungal Clade Ustilaginomycotina.</title>
        <authorList>
            <person name="Kijpornyongpan T."/>
            <person name="Mondo S.J."/>
            <person name="Barry K."/>
            <person name="Sandor L."/>
            <person name="Lee J."/>
            <person name="Lipzen A."/>
            <person name="Pangilinan J."/>
            <person name="LaButti K."/>
            <person name="Hainaut M."/>
            <person name="Henrissat B."/>
            <person name="Grigoriev I.V."/>
            <person name="Spatafora J.W."/>
            <person name="Aime M.C."/>
        </authorList>
    </citation>
    <scope>NUCLEOTIDE SEQUENCE [LARGE SCALE GENOMIC DNA]</scope>
    <source>
        <strain evidence="14 15">MCA 5214</strain>
    </source>
</reference>
<dbReference type="GO" id="GO:0005634">
    <property type="term" value="C:nucleus"/>
    <property type="evidence" value="ECO:0007669"/>
    <property type="project" value="UniProtKB-SubCell"/>
</dbReference>
<dbReference type="GO" id="GO:0006370">
    <property type="term" value="P:7-methylguanosine mRNA capping"/>
    <property type="evidence" value="ECO:0007669"/>
    <property type="project" value="UniProtKB-KW"/>
</dbReference>
<dbReference type="CDD" id="cd07895">
    <property type="entry name" value="Adenylation_mRNA_capping"/>
    <property type="match status" value="1"/>
</dbReference>
<dbReference type="GO" id="GO:0004484">
    <property type="term" value="F:mRNA guanylyltransferase activity"/>
    <property type="evidence" value="ECO:0007669"/>
    <property type="project" value="UniProtKB-EC"/>
</dbReference>
<dbReference type="InterPro" id="IPR051029">
    <property type="entry name" value="mRNA_Capping_Enz/RNA_Phosphat"/>
</dbReference>
<accession>A0A316UYN9</accession>
<dbReference type="EMBL" id="KZ819664">
    <property type="protein sequence ID" value="PWN29023.1"/>
    <property type="molecule type" value="Genomic_DNA"/>
</dbReference>
<dbReference type="EC" id="2.7.7.50" evidence="2"/>
<feature type="compositionally biased region" description="Polar residues" evidence="11">
    <location>
        <begin position="459"/>
        <end position="469"/>
    </location>
</feature>
<evidence type="ECO:0000256" key="6">
    <source>
        <dbReference type="ARBA" id="ARBA00022741"/>
    </source>
</evidence>
<feature type="compositionally biased region" description="Gly residues" evidence="11">
    <location>
        <begin position="475"/>
        <end position="490"/>
    </location>
</feature>
<dbReference type="GO" id="GO:0016874">
    <property type="term" value="F:ligase activity"/>
    <property type="evidence" value="ECO:0007669"/>
    <property type="project" value="UniProtKB-KW"/>
</dbReference>
<evidence type="ECO:0000259" key="13">
    <source>
        <dbReference type="Pfam" id="PF03919"/>
    </source>
</evidence>
<dbReference type="Pfam" id="PF03919">
    <property type="entry name" value="mRNA_cap_C"/>
    <property type="match status" value="1"/>
</dbReference>
<dbReference type="Gene3D" id="3.30.470.30">
    <property type="entry name" value="DNA ligase/mRNA capping enzyme"/>
    <property type="match status" value="1"/>
</dbReference>
<dbReference type="AlphaFoldDB" id="A0A316UYN9"/>
<dbReference type="GeneID" id="37027514"/>
<keyword evidence="5" id="KW-0548">Nucleotidyltransferase</keyword>
<dbReference type="PANTHER" id="PTHR10367:SF17">
    <property type="entry name" value="MRNA-CAPPING ENZYME"/>
    <property type="match status" value="1"/>
</dbReference>
<dbReference type="PANTHER" id="PTHR10367">
    <property type="entry name" value="MRNA-CAPPING ENZYME"/>
    <property type="match status" value="1"/>
</dbReference>
<name>A0A316UYN9_9BASI</name>
<dbReference type="InterPro" id="IPR013846">
    <property type="entry name" value="mRNA_cap_enzyme_C"/>
</dbReference>
<comment type="catalytic activity">
    <reaction evidence="10">
        <text>a 5'-end diphospho-ribonucleoside in mRNA + GTP + H(+) = a 5'-end (5'-triphosphoguanosine)-ribonucleoside in mRNA + diphosphate</text>
        <dbReference type="Rhea" id="RHEA:67012"/>
        <dbReference type="Rhea" id="RHEA-COMP:17165"/>
        <dbReference type="Rhea" id="RHEA-COMP:17166"/>
        <dbReference type="ChEBI" id="CHEBI:15378"/>
        <dbReference type="ChEBI" id="CHEBI:33019"/>
        <dbReference type="ChEBI" id="CHEBI:37565"/>
        <dbReference type="ChEBI" id="CHEBI:167616"/>
        <dbReference type="ChEBI" id="CHEBI:167617"/>
        <dbReference type="EC" id="2.7.7.50"/>
    </reaction>
    <physiologicalReaction direction="left-to-right" evidence="10">
        <dbReference type="Rhea" id="RHEA:67013"/>
    </physiologicalReaction>
</comment>
<dbReference type="STRING" id="1569628.A0A316UYN9"/>
<dbReference type="GO" id="GO:0005525">
    <property type="term" value="F:GTP binding"/>
    <property type="evidence" value="ECO:0007669"/>
    <property type="project" value="UniProtKB-KW"/>
</dbReference>
<comment type="subcellular location">
    <subcellularLocation>
        <location evidence="1">Nucleus</location>
    </subcellularLocation>
</comment>
<organism evidence="14 15">
    <name type="scientific">Jaminaea rosea</name>
    <dbReference type="NCBI Taxonomy" id="1569628"/>
    <lineage>
        <taxon>Eukaryota</taxon>
        <taxon>Fungi</taxon>
        <taxon>Dikarya</taxon>
        <taxon>Basidiomycota</taxon>
        <taxon>Ustilaginomycotina</taxon>
        <taxon>Exobasidiomycetes</taxon>
        <taxon>Microstromatales</taxon>
        <taxon>Microstromatales incertae sedis</taxon>
        <taxon>Jaminaea</taxon>
    </lineage>
</organism>
<evidence type="ECO:0000256" key="7">
    <source>
        <dbReference type="ARBA" id="ARBA00023042"/>
    </source>
</evidence>
<evidence type="ECO:0000256" key="5">
    <source>
        <dbReference type="ARBA" id="ARBA00022695"/>
    </source>
</evidence>
<evidence type="ECO:0000256" key="3">
    <source>
        <dbReference type="ARBA" id="ARBA00022664"/>
    </source>
</evidence>
<evidence type="ECO:0000256" key="1">
    <source>
        <dbReference type="ARBA" id="ARBA00004123"/>
    </source>
</evidence>
<evidence type="ECO:0000256" key="2">
    <source>
        <dbReference type="ARBA" id="ARBA00012475"/>
    </source>
</evidence>
<dbReference type="Pfam" id="PF01331">
    <property type="entry name" value="mRNA_cap_enzyme"/>
    <property type="match status" value="2"/>
</dbReference>
<sequence>MAYGGSYNAMAGPSTLPPPPLPSSSSTSTSSVPDIPGDLVQDRDILSFLRGHVANLTHLTSNKFPGAQPVSFTKASLDLIESQDFWVCEKSDGQRVLVLIVLHGATGRQDVFLVDRKNNYYFQQHVFFPTSDQRFYPKGTPQQKEAAYALAHQEGIAYKDGWPARKDTLLDGELVWDTDRSTGRRKMRLLLFDALVVDGQNMAQRPLTKRYGRLHSMVYPPLHQYLQQNPKSAAAMPFEIRIKHMDLAYGVPEVLQRMPNLEHGNDGLIFTCMNSGYTFGTDEKIIKWKPPRENSVDFVLRLRFPPDDNVPGGQVPNLRAKPFFLLEEHMGGSAGSSQYEPFDWLWVGDEAWEEMKRSGVQWDDRVVECVWDLEAGPPLPADNGEVVPTPGWKIHRIRDDKHDGNHSTIVQKILSSIMDGVDEEQVVEAVPRIRAAWKSEGREKMRKAIETGGMAAAGASTQRPRTESGTEAGARGAGGATGPGVGGGSRGRPPVMRVGPKGVFRI</sequence>
<keyword evidence="3" id="KW-0507">mRNA processing</keyword>
<evidence type="ECO:0000259" key="12">
    <source>
        <dbReference type="Pfam" id="PF01331"/>
    </source>
</evidence>
<feature type="region of interest" description="Disordered" evidence="11">
    <location>
        <begin position="454"/>
        <end position="506"/>
    </location>
</feature>
<dbReference type="GO" id="GO:0005524">
    <property type="term" value="F:ATP binding"/>
    <property type="evidence" value="ECO:0007669"/>
    <property type="project" value="InterPro"/>
</dbReference>
<evidence type="ECO:0000256" key="8">
    <source>
        <dbReference type="ARBA" id="ARBA00023134"/>
    </source>
</evidence>
<keyword evidence="8" id="KW-0342">GTP-binding</keyword>
<keyword evidence="4" id="KW-0808">Transferase</keyword>
<protein>
    <recommendedName>
        <fullName evidence="2">mRNA guanylyltransferase</fullName>
        <ecNumber evidence="2">2.7.7.50</ecNumber>
    </recommendedName>
</protein>
<feature type="domain" description="mRNA capping enzyme adenylation" evidence="12">
    <location>
        <begin position="165"/>
        <end position="289"/>
    </location>
</feature>
<dbReference type="SUPFAM" id="SSF56091">
    <property type="entry name" value="DNA ligase/mRNA capping enzyme, catalytic domain"/>
    <property type="match status" value="1"/>
</dbReference>
<keyword evidence="7" id="KW-0506">mRNA capping</keyword>
<feature type="region of interest" description="Disordered" evidence="11">
    <location>
        <begin position="1"/>
        <end position="34"/>
    </location>
</feature>